<dbReference type="InterPro" id="IPR025943">
    <property type="entry name" value="Sigma_54_int_dom_ATP-bd_2"/>
</dbReference>
<keyword evidence="10" id="KW-1185">Reference proteome</keyword>
<dbReference type="SUPFAM" id="SSF52540">
    <property type="entry name" value="P-loop containing nucleoside triphosphate hydrolases"/>
    <property type="match status" value="1"/>
</dbReference>
<dbReference type="Pfam" id="PF00072">
    <property type="entry name" value="Response_reg"/>
    <property type="match status" value="1"/>
</dbReference>
<dbReference type="SMART" id="SM00448">
    <property type="entry name" value="REC"/>
    <property type="match status" value="1"/>
</dbReference>
<dbReference type="InterPro" id="IPR001789">
    <property type="entry name" value="Sig_transdc_resp-reg_receiver"/>
</dbReference>
<dbReference type="Gene3D" id="3.40.50.300">
    <property type="entry name" value="P-loop containing nucleotide triphosphate hydrolases"/>
    <property type="match status" value="1"/>
</dbReference>
<dbReference type="SMART" id="SM00382">
    <property type="entry name" value="AAA"/>
    <property type="match status" value="1"/>
</dbReference>
<dbReference type="PROSITE" id="PS50110">
    <property type="entry name" value="RESPONSE_REGULATORY"/>
    <property type="match status" value="1"/>
</dbReference>
<evidence type="ECO:0000256" key="3">
    <source>
        <dbReference type="ARBA" id="ARBA00023015"/>
    </source>
</evidence>
<evidence type="ECO:0000259" key="7">
    <source>
        <dbReference type="PROSITE" id="PS50045"/>
    </source>
</evidence>
<dbReference type="PRINTS" id="PR01590">
    <property type="entry name" value="HTHFIS"/>
</dbReference>
<dbReference type="InterPro" id="IPR058031">
    <property type="entry name" value="AAA_lid_NorR"/>
</dbReference>
<dbReference type="FunFam" id="3.40.50.300:FF:000006">
    <property type="entry name" value="DNA-binding transcriptional regulator NtrC"/>
    <property type="match status" value="1"/>
</dbReference>
<dbReference type="GO" id="GO:0005524">
    <property type="term" value="F:ATP binding"/>
    <property type="evidence" value="ECO:0007669"/>
    <property type="project" value="UniProtKB-KW"/>
</dbReference>
<evidence type="ECO:0000313" key="9">
    <source>
        <dbReference type="EMBL" id="BAU48896.1"/>
    </source>
</evidence>
<dbReference type="PROSITE" id="PS00676">
    <property type="entry name" value="SIGMA54_INTERACT_2"/>
    <property type="match status" value="1"/>
</dbReference>
<sequence>MPRSRAPGVAHEKRHLSLLVVDDEPGIRNFLQRALAREYGLVEAAETAEDAEQIRSRCHFDLLIVDVALPGRSGLEWIQALRRNGDGTDVIFISAYADLDSTINALRVGAADFILKPFRLEQMTASIERCLQCRELRRENAALRRRVENYADPAYGEAGMVGSGAGMQELGLLIRRVAPTGASVLVQGETGTGKELAASAIHRLSGRKGPFVPVNCVAISPDLFESELFGHTKGAFTGAHQSREGLFVAASGGTLFLDEISEMPLAMQAKLLRALENRRVRPVGSDREIPVDVRLVAATNRDLAESVRSGRFRDDLYYRLDVVHVTLPALRERAGDIPELVEFFSRRIAVDLGVKPYVFDAEELRRLQVYPWPGNVRELRNLVERTLLLGRPPWESIGGRSPIAATVPGAAGFPVEWSLDQVERRHTLNVLEAAGGNKSETARRLGISRKTLERKLSSWPTGD</sequence>
<keyword evidence="5" id="KW-0804">Transcription</keyword>
<reference evidence="9 10" key="1">
    <citation type="submission" date="2015-08" db="EMBL/GenBank/DDBJ databases">
        <title>Complete genome sequence of Sulfurifustis variabilis.</title>
        <authorList>
            <person name="Miura A."/>
            <person name="Kojima H."/>
            <person name="Fukui M."/>
        </authorList>
    </citation>
    <scope>NUCLEOTIDE SEQUENCE [LARGE SCALE GENOMIC DNA]</scope>
    <source>
        <strain evidence="10">skN76</strain>
    </source>
</reference>
<dbReference type="CDD" id="cd00156">
    <property type="entry name" value="REC"/>
    <property type="match status" value="1"/>
</dbReference>
<dbReference type="InterPro" id="IPR025944">
    <property type="entry name" value="Sigma_54_int_dom_CS"/>
</dbReference>
<dbReference type="Gene3D" id="3.40.50.2300">
    <property type="match status" value="1"/>
</dbReference>
<evidence type="ECO:0000256" key="2">
    <source>
        <dbReference type="ARBA" id="ARBA00022840"/>
    </source>
</evidence>
<dbReference type="PANTHER" id="PTHR32071">
    <property type="entry name" value="TRANSCRIPTIONAL REGULATORY PROTEIN"/>
    <property type="match status" value="1"/>
</dbReference>
<organism evidence="9 10">
    <name type="scientific">Sulfurifustis variabilis</name>
    <dbReference type="NCBI Taxonomy" id="1675686"/>
    <lineage>
        <taxon>Bacteria</taxon>
        <taxon>Pseudomonadati</taxon>
        <taxon>Pseudomonadota</taxon>
        <taxon>Gammaproteobacteria</taxon>
        <taxon>Acidiferrobacterales</taxon>
        <taxon>Acidiferrobacteraceae</taxon>
        <taxon>Sulfurifustis</taxon>
    </lineage>
</organism>
<accession>A0A1B4V5S2</accession>
<dbReference type="Pfam" id="PF00158">
    <property type="entry name" value="Sigma54_activat"/>
    <property type="match status" value="1"/>
</dbReference>
<dbReference type="KEGG" id="sva:SVA_2346"/>
<evidence type="ECO:0000259" key="8">
    <source>
        <dbReference type="PROSITE" id="PS50110"/>
    </source>
</evidence>
<protein>
    <submittedName>
        <fullName evidence="9">Fis family transcriptional regulator</fullName>
    </submittedName>
</protein>
<dbReference type="InterPro" id="IPR009057">
    <property type="entry name" value="Homeodomain-like_sf"/>
</dbReference>
<dbReference type="CDD" id="cd00009">
    <property type="entry name" value="AAA"/>
    <property type="match status" value="1"/>
</dbReference>
<evidence type="ECO:0000256" key="6">
    <source>
        <dbReference type="PROSITE-ProRule" id="PRU00169"/>
    </source>
</evidence>
<proteinExistence type="predicted"/>
<feature type="modified residue" description="4-aspartylphosphate" evidence="6">
    <location>
        <position position="66"/>
    </location>
</feature>
<keyword evidence="3" id="KW-0805">Transcription regulation</keyword>
<evidence type="ECO:0000256" key="4">
    <source>
        <dbReference type="ARBA" id="ARBA00023125"/>
    </source>
</evidence>
<dbReference type="InterPro" id="IPR011006">
    <property type="entry name" value="CheY-like_superfamily"/>
</dbReference>
<dbReference type="InterPro" id="IPR002078">
    <property type="entry name" value="Sigma_54_int"/>
</dbReference>
<dbReference type="SUPFAM" id="SSF52172">
    <property type="entry name" value="CheY-like"/>
    <property type="match status" value="1"/>
</dbReference>
<dbReference type="EMBL" id="AP014936">
    <property type="protein sequence ID" value="BAU48896.1"/>
    <property type="molecule type" value="Genomic_DNA"/>
</dbReference>
<keyword evidence="2" id="KW-0067">ATP-binding</keyword>
<dbReference type="Pfam" id="PF25601">
    <property type="entry name" value="AAA_lid_14"/>
    <property type="match status" value="1"/>
</dbReference>
<gene>
    <name evidence="9" type="ORF">SVA_2346</name>
</gene>
<dbReference type="PROSITE" id="PS00688">
    <property type="entry name" value="SIGMA54_INTERACT_3"/>
    <property type="match status" value="1"/>
</dbReference>
<dbReference type="SUPFAM" id="SSF46689">
    <property type="entry name" value="Homeodomain-like"/>
    <property type="match status" value="1"/>
</dbReference>
<evidence type="ECO:0000256" key="1">
    <source>
        <dbReference type="ARBA" id="ARBA00022741"/>
    </source>
</evidence>
<dbReference type="InterPro" id="IPR002197">
    <property type="entry name" value="HTH_Fis"/>
</dbReference>
<name>A0A1B4V5S2_9GAMM</name>
<dbReference type="PANTHER" id="PTHR32071:SF91">
    <property type="entry name" value="TUNGSTATE-RESPONSIVE TWO COMPONENT SIGMA54-DEPENDENT SIGNAL TRANSDUCTION SYSTEM RESPONSE REGULATOR FIS FAMILY"/>
    <property type="match status" value="1"/>
</dbReference>
<dbReference type="Gene3D" id="1.10.10.60">
    <property type="entry name" value="Homeodomain-like"/>
    <property type="match status" value="1"/>
</dbReference>
<keyword evidence="1" id="KW-0547">Nucleotide-binding</keyword>
<evidence type="ECO:0000313" key="10">
    <source>
        <dbReference type="Proteomes" id="UP000218899"/>
    </source>
</evidence>
<feature type="domain" description="Response regulatory" evidence="8">
    <location>
        <begin position="17"/>
        <end position="131"/>
    </location>
</feature>
<dbReference type="Proteomes" id="UP000218899">
    <property type="component" value="Chromosome"/>
</dbReference>
<dbReference type="GO" id="GO:0006355">
    <property type="term" value="P:regulation of DNA-templated transcription"/>
    <property type="evidence" value="ECO:0007669"/>
    <property type="project" value="InterPro"/>
</dbReference>
<dbReference type="Pfam" id="PF02954">
    <property type="entry name" value="HTH_8"/>
    <property type="match status" value="1"/>
</dbReference>
<keyword evidence="4" id="KW-0238">DNA-binding</keyword>
<dbReference type="GO" id="GO:0043565">
    <property type="term" value="F:sequence-specific DNA binding"/>
    <property type="evidence" value="ECO:0007669"/>
    <property type="project" value="InterPro"/>
</dbReference>
<keyword evidence="6" id="KW-0597">Phosphoprotein</keyword>
<dbReference type="InterPro" id="IPR003593">
    <property type="entry name" value="AAA+_ATPase"/>
</dbReference>
<dbReference type="Gene3D" id="1.10.8.60">
    <property type="match status" value="1"/>
</dbReference>
<dbReference type="PROSITE" id="PS50045">
    <property type="entry name" value="SIGMA54_INTERACT_4"/>
    <property type="match status" value="1"/>
</dbReference>
<dbReference type="GO" id="GO:0000160">
    <property type="term" value="P:phosphorelay signal transduction system"/>
    <property type="evidence" value="ECO:0007669"/>
    <property type="project" value="InterPro"/>
</dbReference>
<feature type="domain" description="Sigma-54 factor interaction" evidence="7">
    <location>
        <begin position="160"/>
        <end position="388"/>
    </location>
</feature>
<evidence type="ECO:0000256" key="5">
    <source>
        <dbReference type="ARBA" id="ARBA00023163"/>
    </source>
</evidence>
<dbReference type="AlphaFoldDB" id="A0A1B4V5S2"/>
<dbReference type="InterPro" id="IPR027417">
    <property type="entry name" value="P-loop_NTPase"/>
</dbReference>